<evidence type="ECO:0000313" key="1">
    <source>
        <dbReference type="EMBL" id="CAG7872048.1"/>
    </source>
</evidence>
<proteinExistence type="predicted"/>
<sequence>LHTHLFSQFRYLLKIIGMGLSFIQFWSLDHTLDILNT</sequence>
<dbReference type="Proteomes" id="UP000694005">
    <property type="component" value="Chromosome A06"/>
</dbReference>
<organism evidence="1 2">
    <name type="scientific">Brassica campestris</name>
    <name type="common">Field mustard</name>
    <dbReference type="NCBI Taxonomy" id="3711"/>
    <lineage>
        <taxon>Eukaryota</taxon>
        <taxon>Viridiplantae</taxon>
        <taxon>Streptophyta</taxon>
        <taxon>Embryophyta</taxon>
        <taxon>Tracheophyta</taxon>
        <taxon>Spermatophyta</taxon>
        <taxon>Magnoliopsida</taxon>
        <taxon>eudicotyledons</taxon>
        <taxon>Gunneridae</taxon>
        <taxon>Pentapetalae</taxon>
        <taxon>rosids</taxon>
        <taxon>malvids</taxon>
        <taxon>Brassicales</taxon>
        <taxon>Brassicaceae</taxon>
        <taxon>Brassiceae</taxon>
        <taxon>Brassica</taxon>
    </lineage>
</organism>
<dbReference type="AlphaFoldDB" id="A0A8D9DEU6"/>
<feature type="non-terminal residue" evidence="1">
    <location>
        <position position="1"/>
    </location>
</feature>
<evidence type="ECO:0000313" key="2">
    <source>
        <dbReference type="Proteomes" id="UP000694005"/>
    </source>
</evidence>
<protein>
    <submittedName>
        <fullName evidence="1">Uncharacterized protein</fullName>
    </submittedName>
</protein>
<accession>A0A8D9DEU6</accession>
<name>A0A8D9DEU6_BRACM</name>
<reference evidence="1 2" key="1">
    <citation type="submission" date="2021-07" db="EMBL/GenBank/DDBJ databases">
        <authorList>
            <consortium name="Genoscope - CEA"/>
            <person name="William W."/>
        </authorList>
    </citation>
    <scope>NUCLEOTIDE SEQUENCE [LARGE SCALE GENOMIC DNA]</scope>
</reference>
<dbReference type="EMBL" id="LS974622">
    <property type="protein sequence ID" value="CAG7872048.1"/>
    <property type="molecule type" value="Genomic_DNA"/>
</dbReference>
<dbReference type="Gramene" id="A06p42880.2_BraZ1">
    <property type="protein sequence ID" value="A06p42880.2_BraZ1.CDS.1"/>
    <property type="gene ID" value="A06g42880.2_BraZ1"/>
</dbReference>
<feature type="non-terminal residue" evidence="1">
    <location>
        <position position="37"/>
    </location>
</feature>
<gene>
    <name evidence="1" type="ORF">BRAPAZ1V2_A06P42880.2</name>
</gene>